<organism evidence="1 2">
    <name type="scientific">Hyphomonas beringensis</name>
    <dbReference type="NCBI Taxonomy" id="1280946"/>
    <lineage>
        <taxon>Bacteria</taxon>
        <taxon>Pseudomonadati</taxon>
        <taxon>Pseudomonadota</taxon>
        <taxon>Alphaproteobacteria</taxon>
        <taxon>Hyphomonadales</taxon>
        <taxon>Hyphomonadaceae</taxon>
        <taxon>Hyphomonas</taxon>
    </lineage>
</organism>
<protein>
    <submittedName>
        <fullName evidence="1">Uncharacterized protein</fullName>
    </submittedName>
</protein>
<reference evidence="1 2" key="1">
    <citation type="journal article" date="2014" name="Antonie Van Leeuwenhoek">
        <title>Hyphomonas beringensis sp. nov. and Hyphomonas chukchiensis sp. nov., isolated from surface seawater of the Bering Sea and Chukchi Sea.</title>
        <authorList>
            <person name="Li C."/>
            <person name="Lai Q."/>
            <person name="Li G."/>
            <person name="Dong C."/>
            <person name="Wang J."/>
            <person name="Liao Y."/>
            <person name="Shao Z."/>
        </authorList>
    </citation>
    <scope>NUCLEOTIDE SEQUENCE [LARGE SCALE GENOMIC DNA]</scope>
    <source>
        <strain evidence="1 2">25B14_1</strain>
    </source>
</reference>
<sequence length="339" mass="37876">MSISEDDVLGVLKQIETGDITLVPDCDPQERIKGDILYRASNGWTIEVSNWSGEFAGIVEIGLPDGRILDIDHLDRCMPGVAEYFPGKDVAWRAYRMKAVETGFIYLSDDKLGRFADAKEGAVVSNPSREPPWIIVDYSLRDVTVARWPGRLWLAQVLDRLEPQDHRGNYTRCVSVKIVREMPTHNLFGPCGQQVEKALRFAGGLDRGGAERLASHRHPDAAELTSQGWHRWQALVAGKDNRPDRDMRGVVTAANNQKSPVGHGLSLVHRAVWDAAERIDGDAAFEEDEDERWLIGPWAAAGSAMLETVWGLGAPELFDVPEREKLLRAWQNRPGHDEV</sequence>
<comment type="caution">
    <text evidence="1">The sequence shown here is derived from an EMBL/GenBank/DDBJ whole genome shotgun (WGS) entry which is preliminary data.</text>
</comment>
<dbReference type="eggNOG" id="ENOG502ZVSH">
    <property type="taxonomic scope" value="Bacteria"/>
</dbReference>
<evidence type="ECO:0000313" key="1">
    <source>
        <dbReference type="EMBL" id="KCZ53193.1"/>
    </source>
</evidence>
<dbReference type="EMBL" id="AWFF01000059">
    <property type="protein sequence ID" value="KCZ53193.1"/>
    <property type="molecule type" value="Genomic_DNA"/>
</dbReference>
<dbReference type="STRING" id="1280946.HY29_17655"/>
<dbReference type="Proteomes" id="UP000027037">
    <property type="component" value="Unassembled WGS sequence"/>
</dbReference>
<dbReference type="OrthoDB" id="7615674at2"/>
<accession>A0A062U640</accession>
<dbReference type="RefSeq" id="WP_034798034.1">
    <property type="nucleotide sequence ID" value="NZ_AWFF01000059.1"/>
</dbReference>
<dbReference type="PATRIC" id="fig|1280946.3.peg.2813"/>
<name>A0A062U640_9PROT</name>
<gene>
    <name evidence="1" type="ORF">HY29_17655</name>
</gene>
<evidence type="ECO:0000313" key="2">
    <source>
        <dbReference type="Proteomes" id="UP000027037"/>
    </source>
</evidence>
<dbReference type="AlphaFoldDB" id="A0A062U640"/>
<keyword evidence="2" id="KW-1185">Reference proteome</keyword>
<proteinExistence type="predicted"/>